<protein>
    <submittedName>
        <fullName evidence="1">Uncharacterized protein</fullName>
    </submittedName>
</protein>
<comment type="caution">
    <text evidence="1">The sequence shown here is derived from an EMBL/GenBank/DDBJ whole genome shotgun (WGS) entry which is preliminary data.</text>
</comment>
<keyword evidence="2" id="KW-1185">Reference proteome</keyword>
<dbReference type="GeneID" id="55973581"/>
<dbReference type="EMBL" id="JAANYQ010000009">
    <property type="protein sequence ID" value="KAF4122366.1"/>
    <property type="molecule type" value="Genomic_DNA"/>
</dbReference>
<dbReference type="AlphaFoldDB" id="A0A9P4YVA6"/>
<evidence type="ECO:0000313" key="1">
    <source>
        <dbReference type="EMBL" id="KAF4122366.1"/>
    </source>
</evidence>
<reference evidence="1" key="1">
    <citation type="submission" date="2020-03" db="EMBL/GenBank/DDBJ databases">
        <title>Site-based positive gene gene selection in Geosmithia morbida across the United States reveals a broad range of putative effectors and factors for local host and environmental adapation.</title>
        <authorList>
            <person name="Onufrak A."/>
            <person name="Murdoch R.W."/>
            <person name="Gazis R."/>
            <person name="Huff M."/>
            <person name="Staton M."/>
            <person name="Klingeman W."/>
            <person name="Hadziabdic D."/>
        </authorList>
    </citation>
    <scope>NUCLEOTIDE SEQUENCE</scope>
    <source>
        <strain evidence="1">1262</strain>
    </source>
</reference>
<dbReference type="OrthoDB" id="2100128at2759"/>
<gene>
    <name evidence="1" type="ORF">GMORB2_7358</name>
</gene>
<dbReference type="Proteomes" id="UP000749293">
    <property type="component" value="Unassembled WGS sequence"/>
</dbReference>
<dbReference type="RefSeq" id="XP_035321018.1">
    <property type="nucleotide sequence ID" value="XM_035469323.1"/>
</dbReference>
<name>A0A9P4YVA6_9HYPO</name>
<organism evidence="1 2">
    <name type="scientific">Geosmithia morbida</name>
    <dbReference type="NCBI Taxonomy" id="1094350"/>
    <lineage>
        <taxon>Eukaryota</taxon>
        <taxon>Fungi</taxon>
        <taxon>Dikarya</taxon>
        <taxon>Ascomycota</taxon>
        <taxon>Pezizomycotina</taxon>
        <taxon>Sordariomycetes</taxon>
        <taxon>Hypocreomycetidae</taxon>
        <taxon>Hypocreales</taxon>
        <taxon>Bionectriaceae</taxon>
        <taxon>Geosmithia</taxon>
    </lineage>
</organism>
<evidence type="ECO:0000313" key="2">
    <source>
        <dbReference type="Proteomes" id="UP000749293"/>
    </source>
</evidence>
<proteinExistence type="predicted"/>
<accession>A0A9P4YVA6</accession>
<sequence>MMSMPPHYTLSKEDNPSLRELVEVWALCDRFICAQLGDYMATCIKTAVNDCHCLLLNFPNGTGNQKNVTCRFADGYDALGLAHQIQERFEKLFVEYFCGSMSYNTYVDLAADIKDRQSFILSVSRGFAKG</sequence>